<evidence type="ECO:0000313" key="2">
    <source>
        <dbReference type="Proteomes" id="UP000504621"/>
    </source>
</evidence>
<proteinExistence type="predicted"/>
<sequence length="170" mass="19132">MNVEPAKMTHHYLVQPGEQAHPQLPEEPKTSDYQQPDDVVHVETGSSGMETCQYDSDRNDREINSEGSSLQGQSSSAPTPVVVDVTKEAMRAQELEEENGRERLRRHRIEVAGRVWIPEIWGQEELLKDWIDCSAFEASLVPSGIMSARAALIEEGRTANSGRFRIENRC</sequence>
<keyword evidence="2" id="KW-1185">Reference proteome</keyword>
<dbReference type="CDD" id="cd22645">
    <property type="entry name" value="BIC1_CID"/>
    <property type="match status" value="1"/>
</dbReference>
<dbReference type="PANTHER" id="PTHR34207">
    <property type="entry name" value="PROTEIN BIC1"/>
    <property type="match status" value="1"/>
</dbReference>
<dbReference type="OrthoDB" id="672067at2759"/>
<feature type="compositionally biased region" description="Basic and acidic residues" evidence="1">
    <location>
        <begin position="55"/>
        <end position="64"/>
    </location>
</feature>
<feature type="compositionally biased region" description="Polar residues" evidence="1">
    <location>
        <begin position="44"/>
        <end position="54"/>
    </location>
</feature>
<evidence type="ECO:0000313" key="3">
    <source>
        <dbReference type="RefSeq" id="XP_021289824.1"/>
    </source>
</evidence>
<organism evidence="2 3">
    <name type="scientific">Herrania umbratica</name>
    <dbReference type="NCBI Taxonomy" id="108875"/>
    <lineage>
        <taxon>Eukaryota</taxon>
        <taxon>Viridiplantae</taxon>
        <taxon>Streptophyta</taxon>
        <taxon>Embryophyta</taxon>
        <taxon>Tracheophyta</taxon>
        <taxon>Spermatophyta</taxon>
        <taxon>Magnoliopsida</taxon>
        <taxon>eudicotyledons</taxon>
        <taxon>Gunneridae</taxon>
        <taxon>Pentapetalae</taxon>
        <taxon>rosids</taxon>
        <taxon>malvids</taxon>
        <taxon>Malvales</taxon>
        <taxon>Malvaceae</taxon>
        <taxon>Byttnerioideae</taxon>
        <taxon>Herrania</taxon>
    </lineage>
</organism>
<evidence type="ECO:0000256" key="1">
    <source>
        <dbReference type="SAM" id="MobiDB-lite"/>
    </source>
</evidence>
<reference evidence="3" key="1">
    <citation type="submission" date="2025-08" db="UniProtKB">
        <authorList>
            <consortium name="RefSeq"/>
        </authorList>
    </citation>
    <scope>IDENTIFICATION</scope>
    <source>
        <tissue evidence="3">Leaf</tissue>
    </source>
</reference>
<name>A0A6J1ATL4_9ROSI</name>
<dbReference type="PANTHER" id="PTHR34207:SF2">
    <property type="entry name" value="PROTEIN BIC1"/>
    <property type="match status" value="1"/>
</dbReference>
<feature type="compositionally biased region" description="Low complexity" evidence="1">
    <location>
        <begin position="65"/>
        <end position="76"/>
    </location>
</feature>
<dbReference type="AlphaFoldDB" id="A0A6J1ATL4"/>
<feature type="region of interest" description="Disordered" evidence="1">
    <location>
        <begin position="1"/>
        <end position="80"/>
    </location>
</feature>
<dbReference type="GO" id="GO:0009785">
    <property type="term" value="P:blue light signaling pathway"/>
    <property type="evidence" value="ECO:0007669"/>
    <property type="project" value="InterPro"/>
</dbReference>
<protein>
    <submittedName>
        <fullName evidence="3">Protein BIC1</fullName>
    </submittedName>
</protein>
<dbReference type="GeneID" id="110420782"/>
<dbReference type="InterPro" id="IPR040374">
    <property type="entry name" value="BIC"/>
</dbReference>
<dbReference type="Proteomes" id="UP000504621">
    <property type="component" value="Unplaced"/>
</dbReference>
<accession>A0A6J1ATL4</accession>
<gene>
    <name evidence="3" type="primary">LOC110420782</name>
</gene>
<dbReference type="RefSeq" id="XP_021289824.1">
    <property type="nucleotide sequence ID" value="XM_021434149.1"/>
</dbReference>